<keyword evidence="3" id="KW-1185">Reference proteome</keyword>
<evidence type="ECO:0000256" key="1">
    <source>
        <dbReference type="SAM" id="MobiDB-lite"/>
    </source>
</evidence>
<dbReference type="EMBL" id="MOMC01000015">
    <property type="protein sequence ID" value="ONH31615.1"/>
    <property type="molecule type" value="Genomic_DNA"/>
</dbReference>
<reference evidence="3" key="1">
    <citation type="submission" date="2016-10" db="EMBL/GenBank/DDBJ databases">
        <title>Frankia sp. NRRL B-16386 Genome sequencing.</title>
        <authorList>
            <person name="Ghodhbane-Gtari F."/>
            <person name="Swanson E."/>
            <person name="Gueddou A."/>
            <person name="Hezbri K."/>
            <person name="Ktari K."/>
            <person name="Nouioui I."/>
            <person name="Morris K."/>
            <person name="Simpson S."/>
            <person name="Abebe-Akele F."/>
            <person name="Thomas K."/>
            <person name="Gtari M."/>
            <person name="Tisa L.S."/>
        </authorList>
    </citation>
    <scope>NUCLEOTIDE SEQUENCE [LARGE SCALE GENOMIC DNA]</scope>
    <source>
        <strain evidence="3">NRRL B-16386</strain>
    </source>
</reference>
<feature type="compositionally biased region" description="Low complexity" evidence="1">
    <location>
        <begin position="1"/>
        <end position="11"/>
    </location>
</feature>
<feature type="compositionally biased region" description="Polar residues" evidence="1">
    <location>
        <begin position="48"/>
        <end position="57"/>
    </location>
</feature>
<name>A0A1V2IEX4_9ACTN</name>
<protein>
    <submittedName>
        <fullName evidence="2">Uncharacterized protein</fullName>
    </submittedName>
</protein>
<dbReference type="AlphaFoldDB" id="A0A1V2IEX4"/>
<evidence type="ECO:0000313" key="3">
    <source>
        <dbReference type="Proteomes" id="UP000188929"/>
    </source>
</evidence>
<dbReference type="Proteomes" id="UP000188929">
    <property type="component" value="Unassembled WGS sequence"/>
</dbReference>
<gene>
    <name evidence="2" type="ORF">BL253_07995</name>
</gene>
<proteinExistence type="predicted"/>
<sequence>MRLIGPLVSPVGAGGSGPAGRGRRVGDVEVEAAVGSSRVDEERRPARTRQQPSQGGQQHPIGRALSRPGDLTAQHRQLMTKDSDLGHLAAAAAPGRDPLKSGEAD</sequence>
<accession>A0A1V2IEX4</accession>
<feature type="region of interest" description="Disordered" evidence="1">
    <location>
        <begin position="1"/>
        <end position="105"/>
    </location>
</feature>
<evidence type="ECO:0000313" key="2">
    <source>
        <dbReference type="EMBL" id="ONH31615.1"/>
    </source>
</evidence>
<organism evidence="2 3">
    <name type="scientific">Pseudofrankia asymbiotica</name>
    <dbReference type="NCBI Taxonomy" id="1834516"/>
    <lineage>
        <taxon>Bacteria</taxon>
        <taxon>Bacillati</taxon>
        <taxon>Actinomycetota</taxon>
        <taxon>Actinomycetes</taxon>
        <taxon>Frankiales</taxon>
        <taxon>Frankiaceae</taxon>
        <taxon>Pseudofrankia</taxon>
    </lineage>
</organism>
<comment type="caution">
    <text evidence="2">The sequence shown here is derived from an EMBL/GenBank/DDBJ whole genome shotgun (WGS) entry which is preliminary data.</text>
</comment>